<gene>
    <name evidence="7" type="ordered locus">Ksed_17200</name>
</gene>
<dbReference type="PANTHER" id="PTHR33630:SF9">
    <property type="entry name" value="CUTINASE 4"/>
    <property type="match status" value="1"/>
</dbReference>
<evidence type="ECO:0000256" key="3">
    <source>
        <dbReference type="ARBA" id="ARBA00022801"/>
    </source>
</evidence>
<keyword evidence="6" id="KW-0472">Membrane</keyword>
<keyword evidence="6" id="KW-0812">Transmembrane</keyword>
<evidence type="ECO:0000256" key="1">
    <source>
        <dbReference type="ARBA" id="ARBA00007534"/>
    </source>
</evidence>
<dbReference type="Pfam" id="PF01083">
    <property type="entry name" value="Cutinase"/>
    <property type="match status" value="1"/>
</dbReference>
<keyword evidence="6" id="KW-1133">Transmembrane helix</keyword>
<feature type="compositionally biased region" description="Low complexity" evidence="5">
    <location>
        <begin position="12"/>
        <end position="25"/>
    </location>
</feature>
<dbReference type="AlphaFoldDB" id="C7NJ46"/>
<dbReference type="InterPro" id="IPR000675">
    <property type="entry name" value="Cutinase/axe"/>
</dbReference>
<dbReference type="GO" id="GO:0052689">
    <property type="term" value="F:carboxylic ester hydrolase activity"/>
    <property type="evidence" value="ECO:0007669"/>
    <property type="project" value="UniProtKB-KW"/>
</dbReference>
<evidence type="ECO:0000256" key="2">
    <source>
        <dbReference type="ARBA" id="ARBA00022487"/>
    </source>
</evidence>
<accession>C7NJ46</accession>
<keyword evidence="3" id="KW-0378">Hydrolase</keyword>
<dbReference type="SUPFAM" id="SSF53474">
    <property type="entry name" value="alpha/beta-Hydrolases"/>
    <property type="match status" value="1"/>
</dbReference>
<dbReference type="SMART" id="SM01110">
    <property type="entry name" value="Cutinase"/>
    <property type="match status" value="1"/>
</dbReference>
<dbReference type="Gene3D" id="3.40.50.1820">
    <property type="entry name" value="alpha/beta hydrolase"/>
    <property type="match status" value="1"/>
</dbReference>
<sequence length="423" mass="43111">MVQGLGFGGAAPAGAAPSGSVPVAADRAGAHPSWSADPTPSWGVDSLPCRDVLFVGVRGSGEKAPWGGTVEGVRTILSEELDRPANQIWLDYPAVSPHTLGTHDLEAHVLDPAPPSSDYFDSVEEGSQELTRVLGQSARRCPGQQVLLVGFSQGAQVITRAVAGGADSSTLAGALLLGNPAHHPGQNAREVDGQVDTPAIGLAATLTYLRAQARPGDDTTRREAVHNLVDEVFALHEGKVSNGVIAGTLNTAHEVVPARLYSRILSVCSEGDLVCDAAPAMSRMLTSSSSMQDEFAAARPVHGGYSTDVVRTAAEELARLVGEAAAAPEEPSGPPPEPWVDPPPSDDPGAGPTVSPSGDAEPTADTSTGAGDGPEGGSGDGDARAAGASGETGPAWLVPLLAGAVGVLSLTTLGLSWALWRRR</sequence>
<feature type="compositionally biased region" description="Low complexity" evidence="5">
    <location>
        <begin position="384"/>
        <end position="393"/>
    </location>
</feature>
<evidence type="ECO:0000313" key="8">
    <source>
        <dbReference type="Proteomes" id="UP000006666"/>
    </source>
</evidence>
<dbReference type="HOGENOM" id="CLU_648573_0_0_11"/>
<proteinExistence type="inferred from homology"/>
<comment type="similarity">
    <text evidence="1">Belongs to the cutinase family.</text>
</comment>
<keyword evidence="8" id="KW-1185">Reference proteome</keyword>
<reference evidence="7 8" key="1">
    <citation type="journal article" date="2009" name="Stand. Genomic Sci.">
        <title>Complete genome sequence of Kytococcus sedentarius type strain (541).</title>
        <authorList>
            <person name="Sims D."/>
            <person name="Brettin T."/>
            <person name="Detter J.C."/>
            <person name="Han C."/>
            <person name="Lapidus A."/>
            <person name="Copeland A."/>
            <person name="Glavina Del Rio T."/>
            <person name="Nolan M."/>
            <person name="Chen F."/>
            <person name="Lucas S."/>
            <person name="Tice H."/>
            <person name="Cheng J.F."/>
            <person name="Bruce D."/>
            <person name="Goodwin L."/>
            <person name="Pitluck S."/>
            <person name="Ovchinnikova G."/>
            <person name="Pati A."/>
            <person name="Ivanova N."/>
            <person name="Mavrommatis K."/>
            <person name="Chen A."/>
            <person name="Palaniappan K."/>
            <person name="D'haeseleer P."/>
            <person name="Chain P."/>
            <person name="Bristow J."/>
            <person name="Eisen J.A."/>
            <person name="Markowitz V."/>
            <person name="Hugenholtz P."/>
            <person name="Schneider S."/>
            <person name="Goker M."/>
            <person name="Pukall R."/>
            <person name="Kyrpides N.C."/>
            <person name="Klenk H.P."/>
        </authorList>
    </citation>
    <scope>NUCLEOTIDE SEQUENCE [LARGE SCALE GENOMIC DNA]</scope>
    <source>
        <strain evidence="8">ATCC 14392 / DSM 20547 / JCM 11482 / CCUG 33030 / NBRC 15357 / NCTC 11040 / CCM 314 / 541</strain>
    </source>
</reference>
<evidence type="ECO:0000313" key="7">
    <source>
        <dbReference type="EMBL" id="ACV06733.1"/>
    </source>
</evidence>
<feature type="region of interest" description="Disordered" evidence="5">
    <location>
        <begin position="1"/>
        <end position="41"/>
    </location>
</feature>
<dbReference type="STRING" id="478801.Ksed_17200"/>
<dbReference type="ESTHER" id="kytsd-c7nj46">
    <property type="family name" value="Cutinase"/>
</dbReference>
<keyword evidence="2" id="KW-0719">Serine esterase</keyword>
<feature type="region of interest" description="Disordered" evidence="5">
    <location>
        <begin position="324"/>
        <end position="393"/>
    </location>
</feature>
<name>C7NJ46_KYTSD</name>
<feature type="transmembrane region" description="Helical" evidence="6">
    <location>
        <begin position="396"/>
        <end position="420"/>
    </location>
</feature>
<protein>
    <submittedName>
        <fullName evidence="7">Cutinase</fullName>
    </submittedName>
</protein>
<dbReference type="EMBL" id="CP001686">
    <property type="protein sequence ID" value="ACV06733.1"/>
    <property type="molecule type" value="Genomic_DNA"/>
</dbReference>
<keyword evidence="4" id="KW-1015">Disulfide bond</keyword>
<evidence type="ECO:0000256" key="5">
    <source>
        <dbReference type="SAM" id="MobiDB-lite"/>
    </source>
</evidence>
<dbReference type="Proteomes" id="UP000006666">
    <property type="component" value="Chromosome"/>
</dbReference>
<feature type="compositionally biased region" description="Gly residues" evidence="5">
    <location>
        <begin position="370"/>
        <end position="380"/>
    </location>
</feature>
<dbReference type="InterPro" id="IPR029058">
    <property type="entry name" value="AB_hydrolase_fold"/>
</dbReference>
<evidence type="ECO:0000256" key="4">
    <source>
        <dbReference type="ARBA" id="ARBA00023157"/>
    </source>
</evidence>
<dbReference type="PANTHER" id="PTHR33630">
    <property type="entry name" value="CUTINASE RV1984C-RELATED-RELATED"/>
    <property type="match status" value="1"/>
</dbReference>
<organism evidence="7 8">
    <name type="scientific">Kytococcus sedentarius (strain ATCC 14392 / DSM 20547 / JCM 11482 / CCUG 33030 / NBRC 15357 / NCTC 11040 / CCM 314 / 541)</name>
    <name type="common">Micrococcus sedentarius</name>
    <dbReference type="NCBI Taxonomy" id="478801"/>
    <lineage>
        <taxon>Bacteria</taxon>
        <taxon>Bacillati</taxon>
        <taxon>Actinomycetota</taxon>
        <taxon>Actinomycetes</taxon>
        <taxon>Micrococcales</taxon>
        <taxon>Kytococcaceae</taxon>
        <taxon>Kytococcus</taxon>
    </lineage>
</organism>
<feature type="compositionally biased region" description="Gly residues" evidence="5">
    <location>
        <begin position="1"/>
        <end position="11"/>
    </location>
</feature>
<feature type="compositionally biased region" description="Pro residues" evidence="5">
    <location>
        <begin position="331"/>
        <end position="346"/>
    </location>
</feature>
<dbReference type="KEGG" id="kse:Ksed_17200"/>
<evidence type="ECO:0000256" key="6">
    <source>
        <dbReference type="SAM" id="Phobius"/>
    </source>
</evidence>
<dbReference type="eggNOG" id="COG2267">
    <property type="taxonomic scope" value="Bacteria"/>
</dbReference>